<gene>
    <name evidence="2" type="ORF">J07HQW1_01323</name>
</gene>
<evidence type="ECO:0000313" key="2">
    <source>
        <dbReference type="EMBL" id="ERG91289.1"/>
    </source>
</evidence>
<name>U1MN91_9EURY</name>
<dbReference type="AlphaFoldDB" id="U1MN91"/>
<dbReference type="EMBL" id="KE356560">
    <property type="protein sequence ID" value="ERG91289.1"/>
    <property type="molecule type" value="Genomic_DNA"/>
</dbReference>
<dbReference type="HOGENOM" id="CLU_2447604_0_0_2"/>
<keyword evidence="1" id="KW-0472">Membrane</keyword>
<feature type="transmembrane region" description="Helical" evidence="1">
    <location>
        <begin position="20"/>
        <end position="43"/>
    </location>
</feature>
<evidence type="ECO:0000313" key="3">
    <source>
        <dbReference type="Proteomes" id="UP000030649"/>
    </source>
</evidence>
<sequence>MAFIYSDYLSVEHRPVYAVMWTLSGGAVTTVVFSSVYELGLLYRGVGWGGRYDSEYRGVLDNGRSSIRERNLRRPHSLRKHLFRVALWY</sequence>
<proteinExistence type="predicted"/>
<dbReference type="Proteomes" id="UP000030649">
    <property type="component" value="Unassembled WGS sequence"/>
</dbReference>
<keyword evidence="1" id="KW-0812">Transmembrane</keyword>
<evidence type="ECO:0000256" key="1">
    <source>
        <dbReference type="SAM" id="Phobius"/>
    </source>
</evidence>
<accession>U1MN91</accession>
<protein>
    <submittedName>
        <fullName evidence="2">Uncharacterized protein</fullName>
    </submittedName>
</protein>
<organism evidence="2 3">
    <name type="scientific">Haloquadratum walsbyi J07HQW1</name>
    <dbReference type="NCBI Taxonomy" id="1238424"/>
    <lineage>
        <taxon>Archaea</taxon>
        <taxon>Methanobacteriati</taxon>
        <taxon>Methanobacteriota</taxon>
        <taxon>Stenosarchaea group</taxon>
        <taxon>Halobacteria</taxon>
        <taxon>Halobacteriales</taxon>
        <taxon>Haloferacaceae</taxon>
        <taxon>Haloquadratum</taxon>
    </lineage>
</organism>
<reference evidence="2 3" key="1">
    <citation type="journal article" date="2013" name="PLoS ONE">
        <title>Assembly-driven community genomics of a hypersaline microbial ecosystem.</title>
        <authorList>
            <person name="Podell S."/>
            <person name="Ugalde J.A."/>
            <person name="Narasingarao P."/>
            <person name="Banfield J.F."/>
            <person name="Heidelberg K.B."/>
            <person name="Allen E.E."/>
        </authorList>
    </citation>
    <scope>NUCLEOTIDE SEQUENCE [LARGE SCALE GENOMIC DNA]</scope>
    <source>
        <strain evidence="3">J07HQW1</strain>
    </source>
</reference>
<keyword evidence="1" id="KW-1133">Transmembrane helix</keyword>